<protein>
    <submittedName>
        <fullName evidence="2">Uncharacterized protein</fullName>
    </submittedName>
</protein>
<sequence length="84" mass="8996">MIRNLEDLSGTGNGPPSRNGGGSRVVSRSTRKQSPPSDKNEKKVLACSGKLAKEEKQNGSAVQACDRMNNNHVDSASLQSEQQQ</sequence>
<comment type="caution">
    <text evidence="2">The sequence shown here is derived from an EMBL/GenBank/DDBJ whole genome shotgun (WGS) entry which is preliminary data.</text>
</comment>
<organism evidence="2 3">
    <name type="scientific">Rhamnella rubrinervis</name>
    <dbReference type="NCBI Taxonomy" id="2594499"/>
    <lineage>
        <taxon>Eukaryota</taxon>
        <taxon>Viridiplantae</taxon>
        <taxon>Streptophyta</taxon>
        <taxon>Embryophyta</taxon>
        <taxon>Tracheophyta</taxon>
        <taxon>Spermatophyta</taxon>
        <taxon>Magnoliopsida</taxon>
        <taxon>eudicotyledons</taxon>
        <taxon>Gunneridae</taxon>
        <taxon>Pentapetalae</taxon>
        <taxon>rosids</taxon>
        <taxon>fabids</taxon>
        <taxon>Rosales</taxon>
        <taxon>Rhamnaceae</taxon>
        <taxon>rhamnoid group</taxon>
        <taxon>Rhamneae</taxon>
        <taxon>Rhamnella</taxon>
    </lineage>
</organism>
<evidence type="ECO:0000256" key="1">
    <source>
        <dbReference type="SAM" id="MobiDB-lite"/>
    </source>
</evidence>
<dbReference type="AlphaFoldDB" id="A0A8K0GTP1"/>
<gene>
    <name evidence="2" type="ORF">FNV43_RR24958</name>
</gene>
<dbReference type="EMBL" id="VOIH02000011">
    <property type="protein sequence ID" value="KAF3433855.1"/>
    <property type="molecule type" value="Genomic_DNA"/>
</dbReference>
<evidence type="ECO:0000313" key="3">
    <source>
        <dbReference type="Proteomes" id="UP000796880"/>
    </source>
</evidence>
<evidence type="ECO:0000313" key="2">
    <source>
        <dbReference type="EMBL" id="KAF3433855.1"/>
    </source>
</evidence>
<proteinExistence type="predicted"/>
<feature type="compositionally biased region" description="Polar residues" evidence="1">
    <location>
        <begin position="68"/>
        <end position="84"/>
    </location>
</feature>
<feature type="region of interest" description="Disordered" evidence="1">
    <location>
        <begin position="1"/>
        <end position="84"/>
    </location>
</feature>
<dbReference type="Proteomes" id="UP000796880">
    <property type="component" value="Unassembled WGS sequence"/>
</dbReference>
<name>A0A8K0GTP1_9ROSA</name>
<reference evidence="2" key="1">
    <citation type="submission" date="2020-03" db="EMBL/GenBank/DDBJ databases">
        <title>A high-quality chromosome-level genome assembly of a woody plant with both climbing and erect habits, Rhamnella rubrinervis.</title>
        <authorList>
            <person name="Lu Z."/>
            <person name="Yang Y."/>
            <person name="Zhu X."/>
            <person name="Sun Y."/>
        </authorList>
    </citation>
    <scope>NUCLEOTIDE SEQUENCE</scope>
    <source>
        <strain evidence="2">BYM</strain>
        <tissue evidence="2">Leaf</tissue>
    </source>
</reference>
<feature type="compositionally biased region" description="Polar residues" evidence="1">
    <location>
        <begin position="26"/>
        <end position="37"/>
    </location>
</feature>
<keyword evidence="3" id="KW-1185">Reference proteome</keyword>
<accession>A0A8K0GTP1</accession>